<proteinExistence type="predicted"/>
<feature type="signal peptide" evidence="1">
    <location>
        <begin position="1"/>
        <end position="20"/>
    </location>
</feature>
<dbReference type="InterPro" id="IPR032269">
    <property type="entry name" value="DUF4833"/>
</dbReference>
<evidence type="ECO:0000256" key="1">
    <source>
        <dbReference type="SAM" id="SignalP"/>
    </source>
</evidence>
<evidence type="ECO:0000313" key="4">
    <source>
        <dbReference type="Proteomes" id="UP000321479"/>
    </source>
</evidence>
<dbReference type="AlphaFoldDB" id="A0A5B8V1Q5"/>
<dbReference type="Proteomes" id="UP000321479">
    <property type="component" value="Chromosome"/>
</dbReference>
<dbReference type="OrthoDB" id="9785831at2"/>
<dbReference type="EMBL" id="CP042436">
    <property type="protein sequence ID" value="QEC64591.1"/>
    <property type="molecule type" value="Genomic_DNA"/>
</dbReference>
<dbReference type="RefSeq" id="WP_147033425.1">
    <property type="nucleotide sequence ID" value="NZ_CP042436.1"/>
</dbReference>
<dbReference type="KEGG" id="mgin:FRZ54_19125"/>
<gene>
    <name evidence="3" type="ORF">FRZ54_19125</name>
</gene>
<name>A0A5B8V1Q5_9SPHI</name>
<feature type="chain" id="PRO_5023005253" evidence="1">
    <location>
        <begin position="21"/>
        <end position="187"/>
    </location>
</feature>
<reference evidence="3 4" key="1">
    <citation type="journal article" date="2017" name="Curr. Microbiol.">
        <title>Mucilaginibacter ginsenosidivorans sp. nov., Isolated from Soil of Ginseng Field.</title>
        <authorList>
            <person name="Kim M.M."/>
            <person name="Siddiqi M.Z."/>
            <person name="Im W.T."/>
        </authorList>
    </citation>
    <scope>NUCLEOTIDE SEQUENCE [LARGE SCALE GENOMIC DNA]</scope>
    <source>
        <strain evidence="3 4">Gsoil 3017</strain>
    </source>
</reference>
<dbReference type="Pfam" id="PF16117">
    <property type="entry name" value="DUF4833"/>
    <property type="match status" value="1"/>
</dbReference>
<feature type="domain" description="DUF4833" evidence="2">
    <location>
        <begin position="47"/>
        <end position="184"/>
    </location>
</feature>
<accession>A0A5B8V1Q5</accession>
<organism evidence="3 4">
    <name type="scientific">Mucilaginibacter ginsenosidivorans</name>
    <dbReference type="NCBI Taxonomy" id="398053"/>
    <lineage>
        <taxon>Bacteria</taxon>
        <taxon>Pseudomonadati</taxon>
        <taxon>Bacteroidota</taxon>
        <taxon>Sphingobacteriia</taxon>
        <taxon>Sphingobacteriales</taxon>
        <taxon>Sphingobacteriaceae</taxon>
        <taxon>Mucilaginibacter</taxon>
    </lineage>
</organism>
<evidence type="ECO:0000313" key="3">
    <source>
        <dbReference type="EMBL" id="QEC64591.1"/>
    </source>
</evidence>
<sequence length="187" mass="21336">MRVSKFLILLLLIAPGITFGISPDKHNDSVKAPINYPKPPVTDSRLFYVQRTPNANTIVYDLNLATNGMPDTENPVKAYWIRYADKGQKEDLNYIQRKFAYGLTARPLANGNYDIRFVSYKKFPLTLMKASDGKYHIFAFISQKQIILNSVFVKIEGGTFWFPNVVYVEVSGTDPQTGKEMVERFKP</sequence>
<protein>
    <submittedName>
        <fullName evidence="3">DUF4833 domain-containing protein</fullName>
    </submittedName>
</protein>
<evidence type="ECO:0000259" key="2">
    <source>
        <dbReference type="Pfam" id="PF16117"/>
    </source>
</evidence>
<keyword evidence="1" id="KW-0732">Signal</keyword>
<keyword evidence="4" id="KW-1185">Reference proteome</keyword>